<feature type="domain" description="Bridge-like lipid transfer protein family member 1 C-terminal" evidence="2">
    <location>
        <begin position="1"/>
        <end position="145"/>
    </location>
</feature>
<sequence>FPEETELDLLSVTIDDPAHYPSCSVFSAPGTPAVFSPTVPFQPDDSRRDDLSSTSSEDSDKEEEFDRDRPPNYYRRPGGSQRKPSALSALFSERWPPTPPQRGVLAPPTERNIDFELDVRVEIDSGKCVLHPSTQQPEHEDLALR</sequence>
<feature type="non-terminal residue" evidence="3">
    <location>
        <position position="1"/>
    </location>
</feature>
<accession>A0ABD0PWC9</accession>
<name>A0ABD0PWC9_CIRMR</name>
<dbReference type="PANTHER" id="PTHR31640:SF1">
    <property type="entry name" value="BRIDGE-LIKE LIPID TRANSFER PROTEIN FAMILY MEMBER 1"/>
    <property type="match status" value="1"/>
</dbReference>
<dbReference type="PANTHER" id="PTHR31640">
    <property type="entry name" value="TRANSMEMBRANE PROTEIN KIAA1109"/>
    <property type="match status" value="1"/>
</dbReference>
<dbReference type="InterPro" id="IPR056742">
    <property type="entry name" value="BLTP1_C"/>
</dbReference>
<keyword evidence="4" id="KW-1185">Reference proteome</keyword>
<protein>
    <recommendedName>
        <fullName evidence="2">Bridge-like lipid transfer protein family member 1 C-terminal domain-containing protein</fullName>
    </recommendedName>
</protein>
<evidence type="ECO:0000256" key="1">
    <source>
        <dbReference type="SAM" id="MobiDB-lite"/>
    </source>
</evidence>
<feature type="region of interest" description="Disordered" evidence="1">
    <location>
        <begin position="25"/>
        <end position="109"/>
    </location>
</feature>
<evidence type="ECO:0000313" key="4">
    <source>
        <dbReference type="Proteomes" id="UP001529510"/>
    </source>
</evidence>
<dbReference type="EMBL" id="JAMKFB020000013">
    <property type="protein sequence ID" value="KAL0177726.1"/>
    <property type="molecule type" value="Genomic_DNA"/>
</dbReference>
<comment type="caution">
    <text evidence="3">The sequence shown here is derived from an EMBL/GenBank/DDBJ whole genome shotgun (WGS) entry which is preliminary data.</text>
</comment>
<gene>
    <name evidence="3" type="ORF">M9458_026620</name>
</gene>
<dbReference type="Proteomes" id="UP001529510">
    <property type="component" value="Unassembled WGS sequence"/>
</dbReference>
<dbReference type="Pfam" id="PF25040">
    <property type="entry name" value="BLTP1_C"/>
    <property type="match status" value="1"/>
</dbReference>
<feature type="non-terminal residue" evidence="3">
    <location>
        <position position="145"/>
    </location>
</feature>
<evidence type="ECO:0000259" key="2">
    <source>
        <dbReference type="Pfam" id="PF25040"/>
    </source>
</evidence>
<dbReference type="AlphaFoldDB" id="A0ABD0PWC9"/>
<reference evidence="3 4" key="1">
    <citation type="submission" date="2024-05" db="EMBL/GenBank/DDBJ databases">
        <title>Genome sequencing and assembly of Indian major carp, Cirrhinus mrigala (Hamilton, 1822).</title>
        <authorList>
            <person name="Mohindra V."/>
            <person name="Chowdhury L.M."/>
            <person name="Lal K."/>
            <person name="Jena J.K."/>
        </authorList>
    </citation>
    <scope>NUCLEOTIDE SEQUENCE [LARGE SCALE GENOMIC DNA]</scope>
    <source>
        <strain evidence="3">CM1030</strain>
        <tissue evidence="3">Blood</tissue>
    </source>
</reference>
<dbReference type="InterPro" id="IPR033616">
    <property type="entry name" value="BLTP1"/>
</dbReference>
<evidence type="ECO:0000313" key="3">
    <source>
        <dbReference type="EMBL" id="KAL0177726.1"/>
    </source>
</evidence>
<organism evidence="3 4">
    <name type="scientific">Cirrhinus mrigala</name>
    <name type="common">Mrigala</name>
    <dbReference type="NCBI Taxonomy" id="683832"/>
    <lineage>
        <taxon>Eukaryota</taxon>
        <taxon>Metazoa</taxon>
        <taxon>Chordata</taxon>
        <taxon>Craniata</taxon>
        <taxon>Vertebrata</taxon>
        <taxon>Euteleostomi</taxon>
        <taxon>Actinopterygii</taxon>
        <taxon>Neopterygii</taxon>
        <taxon>Teleostei</taxon>
        <taxon>Ostariophysi</taxon>
        <taxon>Cypriniformes</taxon>
        <taxon>Cyprinidae</taxon>
        <taxon>Labeoninae</taxon>
        <taxon>Labeonini</taxon>
        <taxon>Cirrhinus</taxon>
    </lineage>
</organism>
<proteinExistence type="predicted"/>